<sequence length="72" mass="7886">MPVAVGHDRYQVCVVVRADESDRLFGLGTRIGTPPSHRTRPVMTTTSLAESHDRPLSDVLNVPPRGVVQAHE</sequence>
<dbReference type="EMBL" id="QQAZ01000002">
    <property type="protein sequence ID" value="RDI54671.1"/>
    <property type="molecule type" value="Genomic_DNA"/>
</dbReference>
<dbReference type="Proteomes" id="UP000255355">
    <property type="component" value="Unassembled WGS sequence"/>
</dbReference>
<feature type="region of interest" description="Disordered" evidence="1">
    <location>
        <begin position="46"/>
        <end position="72"/>
    </location>
</feature>
<evidence type="ECO:0000313" key="3">
    <source>
        <dbReference type="Proteomes" id="UP000255355"/>
    </source>
</evidence>
<name>A0A370HDW0_9NOCA</name>
<reference evidence="2 3" key="1">
    <citation type="submission" date="2018-07" db="EMBL/GenBank/DDBJ databases">
        <title>Genomic Encyclopedia of Type Strains, Phase IV (KMG-IV): sequencing the most valuable type-strain genomes for metagenomic binning, comparative biology and taxonomic classification.</title>
        <authorList>
            <person name="Goeker M."/>
        </authorList>
    </citation>
    <scope>NUCLEOTIDE SEQUENCE [LARGE SCALE GENOMIC DNA]</scope>
    <source>
        <strain evidence="2 3">DSM 44952</strain>
    </source>
</reference>
<proteinExistence type="predicted"/>
<dbReference type="AlphaFoldDB" id="A0A370HDW0"/>
<keyword evidence="3" id="KW-1185">Reference proteome</keyword>
<gene>
    <name evidence="2" type="ORF">DFR68_102801</name>
</gene>
<accession>A0A370HDW0</accession>
<protein>
    <submittedName>
        <fullName evidence="2">Uncharacterized protein</fullName>
    </submittedName>
</protein>
<evidence type="ECO:0000313" key="2">
    <source>
        <dbReference type="EMBL" id="RDI54671.1"/>
    </source>
</evidence>
<comment type="caution">
    <text evidence="2">The sequence shown here is derived from an EMBL/GenBank/DDBJ whole genome shotgun (WGS) entry which is preliminary data.</text>
</comment>
<organism evidence="2 3">
    <name type="scientific">Nocardia mexicana</name>
    <dbReference type="NCBI Taxonomy" id="279262"/>
    <lineage>
        <taxon>Bacteria</taxon>
        <taxon>Bacillati</taxon>
        <taxon>Actinomycetota</taxon>
        <taxon>Actinomycetes</taxon>
        <taxon>Mycobacteriales</taxon>
        <taxon>Nocardiaceae</taxon>
        <taxon>Nocardia</taxon>
    </lineage>
</organism>
<evidence type="ECO:0000256" key="1">
    <source>
        <dbReference type="SAM" id="MobiDB-lite"/>
    </source>
</evidence>